<dbReference type="OrthoDB" id="892842at2"/>
<dbReference type="GO" id="GO:0006355">
    <property type="term" value="P:regulation of DNA-templated transcription"/>
    <property type="evidence" value="ECO:0007669"/>
    <property type="project" value="InterPro"/>
</dbReference>
<dbReference type="Gene3D" id="1.10.10.10">
    <property type="entry name" value="Winged helix-like DNA-binding domain superfamily/Winged helix DNA-binding domain"/>
    <property type="match status" value="1"/>
</dbReference>
<evidence type="ECO:0000259" key="1">
    <source>
        <dbReference type="PROSITE" id="PS51063"/>
    </source>
</evidence>
<dbReference type="InterPro" id="IPR036390">
    <property type="entry name" value="WH_DNA-bd_sf"/>
</dbReference>
<dbReference type="RefSeq" id="WP_121255329.1">
    <property type="nucleotide sequence ID" value="NZ_RBIL01000002.1"/>
</dbReference>
<dbReference type="AlphaFoldDB" id="A0A660KZC1"/>
<dbReference type="Pfam" id="PF13545">
    <property type="entry name" value="HTH_Crp_2"/>
    <property type="match status" value="1"/>
</dbReference>
<name>A0A660KZC1_9ACTN</name>
<accession>A0A660KZC1</accession>
<dbReference type="PROSITE" id="PS51063">
    <property type="entry name" value="HTH_CRP_2"/>
    <property type="match status" value="1"/>
</dbReference>
<keyword evidence="3" id="KW-1185">Reference proteome</keyword>
<dbReference type="InterPro" id="IPR012318">
    <property type="entry name" value="HTH_CRP"/>
</dbReference>
<protein>
    <submittedName>
        <fullName evidence="2">CRP-like cAMP-binding protein</fullName>
    </submittedName>
</protein>
<gene>
    <name evidence="2" type="ORF">C8N24_5091</name>
</gene>
<dbReference type="GO" id="GO:0003677">
    <property type="term" value="F:DNA binding"/>
    <property type="evidence" value="ECO:0007669"/>
    <property type="project" value="InterPro"/>
</dbReference>
<evidence type="ECO:0000313" key="3">
    <source>
        <dbReference type="Proteomes" id="UP000278962"/>
    </source>
</evidence>
<dbReference type="InterPro" id="IPR036388">
    <property type="entry name" value="WH-like_DNA-bd_sf"/>
</dbReference>
<sequence length="257" mass="27879">MKSLLALDPDLGRLLSHDRLAAAKRELQVRQQRLDVGPWDGARLVAAPGTIGLLIVDGVLAREVVLEDTVSTDLLGPGDIVRPWQHHATPSLVAAETRWNVLATLWVAVLGNGLSAALTRFPEVSVTIVERLGEAAVRSSVTQAIAHLNRVDRRLLALFWHLAERWGRVTTEGVVIPLALSHRLLGELVGARRPTVSSALSDLAREGTLLRRADATWLLTGEPATGDPSQAIELVRQRRRLIPADGQPRSVALGVFP</sequence>
<dbReference type="SUPFAM" id="SSF46785">
    <property type="entry name" value="Winged helix' DNA-binding domain"/>
    <property type="match status" value="1"/>
</dbReference>
<dbReference type="Proteomes" id="UP000278962">
    <property type="component" value="Unassembled WGS sequence"/>
</dbReference>
<evidence type="ECO:0000313" key="2">
    <source>
        <dbReference type="EMBL" id="RKQ87071.1"/>
    </source>
</evidence>
<proteinExistence type="predicted"/>
<reference evidence="2 3" key="1">
    <citation type="submission" date="2018-10" db="EMBL/GenBank/DDBJ databases">
        <title>Genomic Encyclopedia of Archaeal and Bacterial Type Strains, Phase II (KMG-II): from individual species to whole genera.</title>
        <authorList>
            <person name="Goeker M."/>
        </authorList>
    </citation>
    <scope>NUCLEOTIDE SEQUENCE [LARGE SCALE GENOMIC DNA]</scope>
    <source>
        <strain evidence="2 3">DSM 14954</strain>
    </source>
</reference>
<dbReference type="SMART" id="SM00419">
    <property type="entry name" value="HTH_CRP"/>
    <property type="match status" value="1"/>
</dbReference>
<feature type="domain" description="HTH crp-type" evidence="1">
    <location>
        <begin position="149"/>
        <end position="245"/>
    </location>
</feature>
<dbReference type="EMBL" id="RBIL01000002">
    <property type="protein sequence ID" value="RKQ87071.1"/>
    <property type="molecule type" value="Genomic_DNA"/>
</dbReference>
<comment type="caution">
    <text evidence="2">The sequence shown here is derived from an EMBL/GenBank/DDBJ whole genome shotgun (WGS) entry which is preliminary data.</text>
</comment>
<organism evidence="2 3">
    <name type="scientific">Solirubrobacter pauli</name>
    <dbReference type="NCBI Taxonomy" id="166793"/>
    <lineage>
        <taxon>Bacteria</taxon>
        <taxon>Bacillati</taxon>
        <taxon>Actinomycetota</taxon>
        <taxon>Thermoleophilia</taxon>
        <taxon>Solirubrobacterales</taxon>
        <taxon>Solirubrobacteraceae</taxon>
        <taxon>Solirubrobacter</taxon>
    </lineage>
</organism>